<reference evidence="1" key="1">
    <citation type="journal article" date="2020" name="Nature">
        <title>Giant virus diversity and host interactions through global metagenomics.</title>
        <authorList>
            <person name="Schulz F."/>
            <person name="Roux S."/>
            <person name="Paez-Espino D."/>
            <person name="Jungbluth S."/>
            <person name="Walsh D.A."/>
            <person name="Denef V.J."/>
            <person name="McMahon K.D."/>
            <person name="Konstantinidis K.T."/>
            <person name="Eloe-Fadrosh E.A."/>
            <person name="Kyrpides N.C."/>
            <person name="Woyke T."/>
        </authorList>
    </citation>
    <scope>NUCLEOTIDE SEQUENCE</scope>
    <source>
        <strain evidence="1">GVMAG-M-3300024301-20</strain>
    </source>
</reference>
<sequence>MTIKNFTIFGERCSGTNFLENVIKENFGLEITFKYAWKHFFCNSDLSNSDETLFIGIVRNPIYWLNSLYKDKHHIPVENLQSIQHFLFNKAYSVCEATSPRPRVLKNDFNYVTNKPYKNIFEMRRFKNRFLTDIMPTKVKNYILINYEALTKHYEYTLNKIQSSFNLPFKNPNAIIKVNKYKKETKRKFVSQKKIELDTSTLVTIWKNLDVAQENSLGYYIGDDNQQFKLQENIKFIITN</sequence>
<dbReference type="AlphaFoldDB" id="A0A6C0ITR2"/>
<evidence type="ECO:0000313" key="1">
    <source>
        <dbReference type="EMBL" id="QHT95960.1"/>
    </source>
</evidence>
<accession>A0A6C0ITR2</accession>
<dbReference type="EMBL" id="MN740248">
    <property type="protein sequence ID" value="QHT95960.1"/>
    <property type="molecule type" value="Genomic_DNA"/>
</dbReference>
<dbReference type="InterPro" id="IPR027417">
    <property type="entry name" value="P-loop_NTPase"/>
</dbReference>
<dbReference type="SUPFAM" id="SSF52540">
    <property type="entry name" value="P-loop containing nucleoside triphosphate hydrolases"/>
    <property type="match status" value="1"/>
</dbReference>
<evidence type="ECO:0008006" key="2">
    <source>
        <dbReference type="Google" id="ProtNLM"/>
    </source>
</evidence>
<protein>
    <recommendedName>
        <fullName evidence="2">Sulfotransferase domain-containing protein</fullName>
    </recommendedName>
</protein>
<organism evidence="1">
    <name type="scientific">viral metagenome</name>
    <dbReference type="NCBI Taxonomy" id="1070528"/>
    <lineage>
        <taxon>unclassified sequences</taxon>
        <taxon>metagenomes</taxon>
        <taxon>organismal metagenomes</taxon>
    </lineage>
</organism>
<dbReference type="Gene3D" id="3.40.50.300">
    <property type="entry name" value="P-loop containing nucleotide triphosphate hydrolases"/>
    <property type="match status" value="1"/>
</dbReference>
<name>A0A6C0ITR2_9ZZZZ</name>
<proteinExistence type="predicted"/>